<keyword evidence="1" id="KW-0472">Membrane</keyword>
<gene>
    <name evidence="2" type="ORF">DFR74_12571</name>
</gene>
<name>A0A366CWS7_9NOCA</name>
<dbReference type="EMBL" id="QNRE01000025">
    <property type="protein sequence ID" value="RBO82116.1"/>
    <property type="molecule type" value="Genomic_DNA"/>
</dbReference>
<accession>A0A366CWS7</accession>
<proteinExistence type="predicted"/>
<organism evidence="2 3">
    <name type="scientific">Nocardia puris</name>
    <dbReference type="NCBI Taxonomy" id="208602"/>
    <lineage>
        <taxon>Bacteria</taxon>
        <taxon>Bacillati</taxon>
        <taxon>Actinomycetota</taxon>
        <taxon>Actinomycetes</taxon>
        <taxon>Mycobacteriales</taxon>
        <taxon>Nocardiaceae</taxon>
        <taxon>Nocardia</taxon>
    </lineage>
</organism>
<dbReference type="AlphaFoldDB" id="A0A366CWS7"/>
<reference evidence="2 3" key="1">
    <citation type="submission" date="2018-06" db="EMBL/GenBank/DDBJ databases">
        <title>Genomic Encyclopedia of Type Strains, Phase IV (KMG-IV): sequencing the most valuable type-strain genomes for metagenomic binning, comparative biology and taxonomic classification.</title>
        <authorList>
            <person name="Goeker M."/>
        </authorList>
    </citation>
    <scope>NUCLEOTIDE SEQUENCE [LARGE SCALE GENOMIC DNA]</scope>
    <source>
        <strain evidence="2 3">DSM 44599</strain>
    </source>
</reference>
<sequence>MTGFLAFALVWTIGAAILSPLLAWLLWGWRR</sequence>
<keyword evidence="1" id="KW-0812">Transmembrane</keyword>
<dbReference type="STRING" id="1210090.GCA_001613185_02483"/>
<keyword evidence="3" id="KW-1185">Reference proteome</keyword>
<protein>
    <submittedName>
        <fullName evidence="2">Uncharacterized protein</fullName>
    </submittedName>
</protein>
<evidence type="ECO:0000313" key="2">
    <source>
        <dbReference type="EMBL" id="RBO82116.1"/>
    </source>
</evidence>
<feature type="transmembrane region" description="Helical" evidence="1">
    <location>
        <begin position="6"/>
        <end position="27"/>
    </location>
</feature>
<dbReference type="Proteomes" id="UP000252586">
    <property type="component" value="Unassembled WGS sequence"/>
</dbReference>
<evidence type="ECO:0000313" key="3">
    <source>
        <dbReference type="Proteomes" id="UP000252586"/>
    </source>
</evidence>
<comment type="caution">
    <text evidence="2">The sequence shown here is derived from an EMBL/GenBank/DDBJ whole genome shotgun (WGS) entry which is preliminary data.</text>
</comment>
<keyword evidence="1" id="KW-1133">Transmembrane helix</keyword>
<evidence type="ECO:0000256" key="1">
    <source>
        <dbReference type="SAM" id="Phobius"/>
    </source>
</evidence>